<feature type="transmembrane region" description="Helical" evidence="1">
    <location>
        <begin position="20"/>
        <end position="41"/>
    </location>
</feature>
<keyword evidence="3" id="KW-1185">Reference proteome</keyword>
<organism evidence="2 3">
    <name type="scientific">Marchantia polymorpha</name>
    <name type="common">Common liverwort</name>
    <name type="synonym">Marchantia aquatica</name>
    <dbReference type="NCBI Taxonomy" id="3197"/>
    <lineage>
        <taxon>Eukaryota</taxon>
        <taxon>Viridiplantae</taxon>
        <taxon>Streptophyta</taxon>
        <taxon>Embryophyta</taxon>
        <taxon>Marchantiophyta</taxon>
        <taxon>Marchantiopsida</taxon>
        <taxon>Marchantiidae</taxon>
        <taxon>Marchantiales</taxon>
        <taxon>Marchantiaceae</taxon>
        <taxon>Marchantia</taxon>
    </lineage>
</organism>
<reference evidence="3" key="1">
    <citation type="journal article" date="2017" name="Cell">
        <title>Insights into land plant evolution garnered from the Marchantia polymorpha genome.</title>
        <authorList>
            <person name="Bowman J.L."/>
            <person name="Kohchi T."/>
            <person name="Yamato K.T."/>
            <person name="Jenkins J."/>
            <person name="Shu S."/>
            <person name="Ishizaki K."/>
            <person name="Yamaoka S."/>
            <person name="Nishihama R."/>
            <person name="Nakamura Y."/>
            <person name="Berger F."/>
            <person name="Adam C."/>
            <person name="Aki S.S."/>
            <person name="Althoff F."/>
            <person name="Araki T."/>
            <person name="Arteaga-Vazquez M.A."/>
            <person name="Balasubrmanian S."/>
            <person name="Barry K."/>
            <person name="Bauer D."/>
            <person name="Boehm C.R."/>
            <person name="Briginshaw L."/>
            <person name="Caballero-Perez J."/>
            <person name="Catarino B."/>
            <person name="Chen F."/>
            <person name="Chiyoda S."/>
            <person name="Chovatia M."/>
            <person name="Davies K.M."/>
            <person name="Delmans M."/>
            <person name="Demura T."/>
            <person name="Dierschke T."/>
            <person name="Dolan L."/>
            <person name="Dorantes-Acosta A.E."/>
            <person name="Eklund D.M."/>
            <person name="Florent S.N."/>
            <person name="Flores-Sandoval E."/>
            <person name="Fujiyama A."/>
            <person name="Fukuzawa H."/>
            <person name="Galik B."/>
            <person name="Grimanelli D."/>
            <person name="Grimwood J."/>
            <person name="Grossniklaus U."/>
            <person name="Hamada T."/>
            <person name="Haseloff J."/>
            <person name="Hetherington A.J."/>
            <person name="Higo A."/>
            <person name="Hirakawa Y."/>
            <person name="Hundley H.N."/>
            <person name="Ikeda Y."/>
            <person name="Inoue K."/>
            <person name="Inoue S.I."/>
            <person name="Ishida S."/>
            <person name="Jia Q."/>
            <person name="Kakita M."/>
            <person name="Kanazawa T."/>
            <person name="Kawai Y."/>
            <person name="Kawashima T."/>
            <person name="Kennedy M."/>
            <person name="Kinose K."/>
            <person name="Kinoshita T."/>
            <person name="Kohara Y."/>
            <person name="Koide E."/>
            <person name="Komatsu K."/>
            <person name="Kopischke S."/>
            <person name="Kubo M."/>
            <person name="Kyozuka J."/>
            <person name="Lagercrantz U."/>
            <person name="Lin S.S."/>
            <person name="Lindquist E."/>
            <person name="Lipzen A.M."/>
            <person name="Lu C.W."/>
            <person name="De Luna E."/>
            <person name="Martienssen R.A."/>
            <person name="Minamino N."/>
            <person name="Mizutani M."/>
            <person name="Mizutani M."/>
            <person name="Mochizuki N."/>
            <person name="Monte I."/>
            <person name="Mosher R."/>
            <person name="Nagasaki H."/>
            <person name="Nakagami H."/>
            <person name="Naramoto S."/>
            <person name="Nishitani K."/>
            <person name="Ohtani M."/>
            <person name="Okamoto T."/>
            <person name="Okumura M."/>
            <person name="Phillips J."/>
            <person name="Pollak B."/>
            <person name="Reinders A."/>
            <person name="Rovekamp M."/>
            <person name="Sano R."/>
            <person name="Sawa S."/>
            <person name="Schmid M.W."/>
            <person name="Shirakawa M."/>
            <person name="Solano R."/>
            <person name="Spunde A."/>
            <person name="Suetsugu N."/>
            <person name="Sugano S."/>
            <person name="Sugiyama A."/>
            <person name="Sun R."/>
            <person name="Suzuki Y."/>
            <person name="Takenaka M."/>
            <person name="Takezawa D."/>
            <person name="Tomogane H."/>
            <person name="Tsuzuki M."/>
            <person name="Ueda T."/>
            <person name="Umeda M."/>
            <person name="Ward J.M."/>
            <person name="Watanabe Y."/>
            <person name="Yazaki K."/>
            <person name="Yokoyama R."/>
            <person name="Yoshitake Y."/>
            <person name="Yotsui I."/>
            <person name="Zachgo S."/>
            <person name="Schmutz J."/>
        </authorList>
    </citation>
    <scope>NUCLEOTIDE SEQUENCE [LARGE SCALE GENOMIC DNA]</scope>
    <source>
        <strain evidence="3">Tak-1</strain>
    </source>
</reference>
<keyword evidence="1" id="KW-0812">Transmembrane</keyword>
<protein>
    <submittedName>
        <fullName evidence="2">Uncharacterized protein</fullName>
    </submittedName>
</protein>
<sequence>MYDTAQHEYVSYLRGRLHFIAVYARTFLDIVLHVICVFAALMQRRKEMFSFLCNHMRTHKDHKILAAL</sequence>
<evidence type="ECO:0000256" key="1">
    <source>
        <dbReference type="SAM" id="Phobius"/>
    </source>
</evidence>
<dbReference type="EMBL" id="KZ772709">
    <property type="protein sequence ID" value="PTQ40941.1"/>
    <property type="molecule type" value="Genomic_DNA"/>
</dbReference>
<evidence type="ECO:0000313" key="2">
    <source>
        <dbReference type="EMBL" id="PTQ40941.1"/>
    </source>
</evidence>
<keyword evidence="1" id="KW-0472">Membrane</keyword>
<proteinExistence type="predicted"/>
<name>A0A2R6X4A5_MARPO</name>
<keyword evidence="1" id="KW-1133">Transmembrane helix</keyword>
<dbReference type="Proteomes" id="UP000244005">
    <property type="component" value="Unassembled WGS sequence"/>
</dbReference>
<dbReference type="AlphaFoldDB" id="A0A2R6X4A5"/>
<gene>
    <name evidence="2" type="ORF">MARPO_0037s0110</name>
</gene>
<dbReference type="Gramene" id="Mp3g10860.1">
    <property type="protein sequence ID" value="Mp3g10860.1.cds1"/>
    <property type="gene ID" value="Mp3g10860"/>
</dbReference>
<evidence type="ECO:0000313" key="3">
    <source>
        <dbReference type="Proteomes" id="UP000244005"/>
    </source>
</evidence>
<accession>A0A2R6X4A5</accession>